<dbReference type="AlphaFoldDB" id="A0A9N7UV93"/>
<evidence type="ECO:0000313" key="3">
    <source>
        <dbReference type="Proteomes" id="UP001153269"/>
    </source>
</evidence>
<sequence>MKRSLSLVVRARMLRYHQPDSRRQNSLCLVQGGAAAHCSVCPVMFTGQVITDVDPEETEAADSLHRSPVDGEGGMFYSLSLPVVHDQLLCFADIEMEVVVLTQRCQGSDLLSVGLLVVSSANLMMVLELWVARQSCMNREYRRGLSTQPWGGTSVYSQGGGCGADYPYRLWSARQEVQDLITEGDV</sequence>
<evidence type="ECO:0000256" key="1">
    <source>
        <dbReference type="SAM" id="Phobius"/>
    </source>
</evidence>
<protein>
    <submittedName>
        <fullName evidence="2">Uncharacterized protein</fullName>
    </submittedName>
</protein>
<reference evidence="2" key="1">
    <citation type="submission" date="2020-03" db="EMBL/GenBank/DDBJ databases">
        <authorList>
            <person name="Weist P."/>
        </authorList>
    </citation>
    <scope>NUCLEOTIDE SEQUENCE</scope>
</reference>
<gene>
    <name evidence="2" type="ORF">PLEPLA_LOCUS26723</name>
</gene>
<feature type="transmembrane region" description="Helical" evidence="1">
    <location>
        <begin position="110"/>
        <end position="132"/>
    </location>
</feature>
<accession>A0A9N7UV93</accession>
<keyword evidence="1" id="KW-0812">Transmembrane</keyword>
<dbReference type="EMBL" id="CADEAL010002220">
    <property type="protein sequence ID" value="CAB1438860.1"/>
    <property type="molecule type" value="Genomic_DNA"/>
</dbReference>
<dbReference type="Proteomes" id="UP001153269">
    <property type="component" value="Unassembled WGS sequence"/>
</dbReference>
<name>A0A9N7UV93_PLEPL</name>
<evidence type="ECO:0000313" key="2">
    <source>
        <dbReference type="EMBL" id="CAB1438860.1"/>
    </source>
</evidence>
<organism evidence="2 3">
    <name type="scientific">Pleuronectes platessa</name>
    <name type="common">European plaice</name>
    <dbReference type="NCBI Taxonomy" id="8262"/>
    <lineage>
        <taxon>Eukaryota</taxon>
        <taxon>Metazoa</taxon>
        <taxon>Chordata</taxon>
        <taxon>Craniata</taxon>
        <taxon>Vertebrata</taxon>
        <taxon>Euteleostomi</taxon>
        <taxon>Actinopterygii</taxon>
        <taxon>Neopterygii</taxon>
        <taxon>Teleostei</taxon>
        <taxon>Neoteleostei</taxon>
        <taxon>Acanthomorphata</taxon>
        <taxon>Carangaria</taxon>
        <taxon>Pleuronectiformes</taxon>
        <taxon>Pleuronectoidei</taxon>
        <taxon>Pleuronectidae</taxon>
        <taxon>Pleuronectes</taxon>
    </lineage>
</organism>
<comment type="caution">
    <text evidence="2">The sequence shown here is derived from an EMBL/GenBank/DDBJ whole genome shotgun (WGS) entry which is preliminary data.</text>
</comment>
<keyword evidence="1" id="KW-1133">Transmembrane helix</keyword>
<keyword evidence="1" id="KW-0472">Membrane</keyword>
<keyword evidence="3" id="KW-1185">Reference proteome</keyword>
<proteinExistence type="predicted"/>